<sequence length="90" mass="10289">MVTNSNTALAKPSPFLCNIHTNHISLIPCLLFSTTCIHNHLLFFTFHAWQNTEWINQTTGKLRLKTSLISRCFIQLFPRCDSLQLSVVLS</sequence>
<dbReference type="AlphaFoldDB" id="A0A0P6BPI0"/>
<evidence type="ECO:0000313" key="1">
    <source>
        <dbReference type="EMBL" id="JAN79400.1"/>
    </source>
</evidence>
<name>A0A0P6BPI0_9CRUS</name>
<protein>
    <submittedName>
        <fullName evidence="1">Uncharacterized protein</fullName>
    </submittedName>
</protein>
<reference evidence="1" key="1">
    <citation type="submission" date="2015-10" db="EMBL/GenBank/DDBJ databases">
        <title>EvidentialGene: Evidence-directed Construction of Complete mRNA Transcriptomes without Genomes.</title>
        <authorList>
            <person name="Gilbert D.G."/>
        </authorList>
    </citation>
    <scope>NUCLEOTIDE SEQUENCE</scope>
</reference>
<accession>A0A0P6BPI0</accession>
<proteinExistence type="predicted"/>
<dbReference type="EMBL" id="GDIQ01015337">
    <property type="protein sequence ID" value="JAN79400.1"/>
    <property type="molecule type" value="Transcribed_RNA"/>
</dbReference>
<organism evidence="1">
    <name type="scientific">Daphnia magna</name>
    <dbReference type="NCBI Taxonomy" id="35525"/>
    <lineage>
        <taxon>Eukaryota</taxon>
        <taxon>Metazoa</taxon>
        <taxon>Ecdysozoa</taxon>
        <taxon>Arthropoda</taxon>
        <taxon>Crustacea</taxon>
        <taxon>Branchiopoda</taxon>
        <taxon>Diplostraca</taxon>
        <taxon>Cladocera</taxon>
        <taxon>Anomopoda</taxon>
        <taxon>Daphniidae</taxon>
        <taxon>Daphnia</taxon>
    </lineage>
</organism>